<comment type="caution">
    <text evidence="2">The sequence shown here is derived from an EMBL/GenBank/DDBJ whole genome shotgun (WGS) entry which is preliminary data.</text>
</comment>
<dbReference type="Proteomes" id="UP000195402">
    <property type="component" value="Unassembled WGS sequence"/>
</dbReference>
<feature type="region of interest" description="Disordered" evidence="1">
    <location>
        <begin position="178"/>
        <end position="215"/>
    </location>
</feature>
<accession>A0A200Q5E5</accession>
<dbReference type="AlphaFoldDB" id="A0A200Q5E5"/>
<feature type="compositionally biased region" description="Basic residues" evidence="1">
    <location>
        <begin position="182"/>
        <end position="195"/>
    </location>
</feature>
<evidence type="ECO:0000313" key="3">
    <source>
        <dbReference type="Proteomes" id="UP000195402"/>
    </source>
</evidence>
<proteinExistence type="predicted"/>
<dbReference type="EMBL" id="MVGT01003023">
    <property type="protein sequence ID" value="OVA05715.1"/>
    <property type="molecule type" value="Genomic_DNA"/>
</dbReference>
<evidence type="ECO:0000313" key="2">
    <source>
        <dbReference type="EMBL" id="OVA05715.1"/>
    </source>
</evidence>
<keyword evidence="3" id="KW-1185">Reference proteome</keyword>
<gene>
    <name evidence="2" type="ORF">BVC80_1417g16</name>
</gene>
<sequence length="254" mass="28622">MEAGVVQTRASSPRYKVTTVLLGFKGVALVDKYHLLMSLLYERRVKARTWDPEGLVPRASRVIEGLKGDLKFYRVRGASDHLFSVTEILNRKRIKYVDDYHKVSTYLRAYAGYIQPMAPVQEWSVPQFSVIELKLAKGVGRPKKQRRRAWDERAKSYTGVRRKCTLCGQHGHNITCKGPPAHVRKPRVRKPRKKNATGSTTADVSTAAPTGIQRHPIPMSQDAVTAQTAANYFRVHGQMPIQSEGTSQLAGRHF</sequence>
<dbReference type="InParanoid" id="A0A200Q5E5"/>
<organism evidence="2 3">
    <name type="scientific">Macleaya cordata</name>
    <name type="common">Five-seeded plume-poppy</name>
    <name type="synonym">Bocconia cordata</name>
    <dbReference type="NCBI Taxonomy" id="56857"/>
    <lineage>
        <taxon>Eukaryota</taxon>
        <taxon>Viridiplantae</taxon>
        <taxon>Streptophyta</taxon>
        <taxon>Embryophyta</taxon>
        <taxon>Tracheophyta</taxon>
        <taxon>Spermatophyta</taxon>
        <taxon>Magnoliopsida</taxon>
        <taxon>Ranunculales</taxon>
        <taxon>Papaveraceae</taxon>
        <taxon>Papaveroideae</taxon>
        <taxon>Macleaya</taxon>
    </lineage>
</organism>
<reference evidence="2 3" key="1">
    <citation type="journal article" date="2017" name="Mol. Plant">
        <title>The Genome of Medicinal Plant Macleaya cordata Provides New Insights into Benzylisoquinoline Alkaloids Metabolism.</title>
        <authorList>
            <person name="Liu X."/>
            <person name="Liu Y."/>
            <person name="Huang P."/>
            <person name="Ma Y."/>
            <person name="Qing Z."/>
            <person name="Tang Q."/>
            <person name="Cao H."/>
            <person name="Cheng P."/>
            <person name="Zheng Y."/>
            <person name="Yuan Z."/>
            <person name="Zhou Y."/>
            <person name="Liu J."/>
            <person name="Tang Z."/>
            <person name="Zhuo Y."/>
            <person name="Zhang Y."/>
            <person name="Yu L."/>
            <person name="Huang J."/>
            <person name="Yang P."/>
            <person name="Peng Q."/>
            <person name="Zhang J."/>
            <person name="Jiang W."/>
            <person name="Zhang Z."/>
            <person name="Lin K."/>
            <person name="Ro D.K."/>
            <person name="Chen X."/>
            <person name="Xiong X."/>
            <person name="Shang Y."/>
            <person name="Huang S."/>
            <person name="Zeng J."/>
        </authorList>
    </citation>
    <scope>NUCLEOTIDE SEQUENCE [LARGE SCALE GENOMIC DNA]</scope>
    <source>
        <strain evidence="3">cv. BLH2017</strain>
        <tissue evidence="2">Root</tissue>
    </source>
</reference>
<protein>
    <submittedName>
        <fullName evidence="2">Uncharacterized protein</fullName>
    </submittedName>
</protein>
<evidence type="ECO:0000256" key="1">
    <source>
        <dbReference type="SAM" id="MobiDB-lite"/>
    </source>
</evidence>
<name>A0A200Q5E5_MACCD</name>
<feature type="compositionally biased region" description="Polar residues" evidence="1">
    <location>
        <begin position="196"/>
        <end position="208"/>
    </location>
</feature>
<dbReference type="OrthoDB" id="1939383at2759"/>